<evidence type="ECO:0000256" key="5">
    <source>
        <dbReference type="ARBA" id="ARBA00023136"/>
    </source>
</evidence>
<proteinExistence type="predicted"/>
<keyword evidence="2" id="KW-1003">Cell membrane</keyword>
<evidence type="ECO:0000256" key="1">
    <source>
        <dbReference type="ARBA" id="ARBA00004651"/>
    </source>
</evidence>
<dbReference type="AlphaFoldDB" id="A0A7J3XYJ6"/>
<keyword evidence="5 6" id="KW-0472">Membrane</keyword>
<evidence type="ECO:0000256" key="3">
    <source>
        <dbReference type="ARBA" id="ARBA00022692"/>
    </source>
</evidence>
<feature type="transmembrane region" description="Helical" evidence="6">
    <location>
        <begin position="78"/>
        <end position="95"/>
    </location>
</feature>
<dbReference type="EMBL" id="DRYK01000047">
    <property type="protein sequence ID" value="HHP67828.1"/>
    <property type="molecule type" value="Genomic_DNA"/>
</dbReference>
<reference evidence="8" key="1">
    <citation type="journal article" date="2020" name="mSystems">
        <title>Genome- and Community-Level Interaction Insights into Carbon Utilization and Element Cycling Functions of Hydrothermarchaeota in Hydrothermal Sediment.</title>
        <authorList>
            <person name="Zhou Z."/>
            <person name="Liu Y."/>
            <person name="Xu W."/>
            <person name="Pan J."/>
            <person name="Luo Z.H."/>
            <person name="Li M."/>
        </authorList>
    </citation>
    <scope>NUCLEOTIDE SEQUENCE [LARGE SCALE GENOMIC DNA]</scope>
    <source>
        <strain evidence="8">SpSt-110</strain>
    </source>
</reference>
<feature type="transmembrane region" description="Helical" evidence="6">
    <location>
        <begin position="283"/>
        <end position="303"/>
    </location>
</feature>
<organism evidence="8">
    <name type="scientific">Thermogladius calderae</name>
    <dbReference type="NCBI Taxonomy" id="1200300"/>
    <lineage>
        <taxon>Archaea</taxon>
        <taxon>Thermoproteota</taxon>
        <taxon>Thermoprotei</taxon>
        <taxon>Desulfurococcales</taxon>
        <taxon>Desulfurococcaceae</taxon>
        <taxon>Thermogladius</taxon>
    </lineage>
</organism>
<feature type="transmembrane region" description="Helical" evidence="6">
    <location>
        <begin position="160"/>
        <end position="185"/>
    </location>
</feature>
<evidence type="ECO:0000256" key="6">
    <source>
        <dbReference type="SAM" id="Phobius"/>
    </source>
</evidence>
<feature type="transmembrane region" description="Helical" evidence="6">
    <location>
        <begin position="338"/>
        <end position="357"/>
    </location>
</feature>
<accession>A0A7J3XYJ6</accession>
<name>A0A7J3XYJ6_9CREN</name>
<dbReference type="PANTHER" id="PTHR43124">
    <property type="entry name" value="PURINE EFFLUX PUMP PBUE"/>
    <property type="match status" value="1"/>
</dbReference>
<comment type="caution">
    <text evidence="8">The sequence shown here is derived from an EMBL/GenBank/DDBJ whole genome shotgun (WGS) entry which is preliminary data.</text>
</comment>
<evidence type="ECO:0000313" key="8">
    <source>
        <dbReference type="EMBL" id="HHP67828.1"/>
    </source>
</evidence>
<dbReference type="PROSITE" id="PS50850">
    <property type="entry name" value="MFS"/>
    <property type="match status" value="1"/>
</dbReference>
<dbReference type="PANTHER" id="PTHR43124:SF3">
    <property type="entry name" value="CHLORAMPHENICOL EFFLUX PUMP RV0191"/>
    <property type="match status" value="1"/>
</dbReference>
<feature type="transmembrane region" description="Helical" evidence="6">
    <location>
        <begin position="363"/>
        <end position="387"/>
    </location>
</feature>
<keyword evidence="4 6" id="KW-1133">Transmembrane helix</keyword>
<feature type="transmembrane region" description="Helical" evidence="6">
    <location>
        <begin position="212"/>
        <end position="230"/>
    </location>
</feature>
<gene>
    <name evidence="8" type="ORF">ENM60_03440</name>
</gene>
<feature type="domain" description="Major facilitator superfamily (MFS) profile" evidence="7">
    <location>
        <begin position="7"/>
        <end position="392"/>
    </location>
</feature>
<dbReference type="Gene3D" id="1.20.1250.20">
    <property type="entry name" value="MFS general substrate transporter like domains"/>
    <property type="match status" value="2"/>
</dbReference>
<feature type="transmembrane region" description="Helical" evidence="6">
    <location>
        <begin position="46"/>
        <end position="66"/>
    </location>
</feature>
<dbReference type="CDD" id="cd06174">
    <property type="entry name" value="MFS"/>
    <property type="match status" value="1"/>
</dbReference>
<dbReference type="GO" id="GO:0005886">
    <property type="term" value="C:plasma membrane"/>
    <property type="evidence" value="ECO:0007669"/>
    <property type="project" value="UniProtKB-SubCell"/>
</dbReference>
<dbReference type="InterPro" id="IPR036259">
    <property type="entry name" value="MFS_trans_sf"/>
</dbReference>
<dbReference type="InterPro" id="IPR020846">
    <property type="entry name" value="MFS_dom"/>
</dbReference>
<evidence type="ECO:0000256" key="2">
    <source>
        <dbReference type="ARBA" id="ARBA00022475"/>
    </source>
</evidence>
<feature type="transmembrane region" description="Helical" evidence="6">
    <location>
        <begin position="107"/>
        <end position="127"/>
    </location>
</feature>
<feature type="transmembrane region" description="Helical" evidence="6">
    <location>
        <begin position="134"/>
        <end position="154"/>
    </location>
</feature>
<evidence type="ECO:0000256" key="4">
    <source>
        <dbReference type="ARBA" id="ARBA00022989"/>
    </source>
</evidence>
<dbReference type="InterPro" id="IPR050189">
    <property type="entry name" value="MFS_Efflux_Transporters"/>
</dbReference>
<dbReference type="InterPro" id="IPR011701">
    <property type="entry name" value="MFS"/>
</dbReference>
<sequence>MRRKALILLVVMLAAYGLVYFHRVMAGIMKDEIEGFASYYKVNPEYLLAFFPSAYFYAYALAQLFMGSLVDAYGVRRVGALMLGLMGLSTALMMLPSPLALITGRTLVGLSAAVVFVGTQRVASLYFPPTSQAIITSLLLMTGNISALLATYPLRLFLTIYGVAALLSLLALIAFAVMTLVYLLAWDVGAVRKGLGLKEVWKKLGHLSREKHAWATALGAVASYGTGTAFQAAWGQDLISRVFGFDKYTVSIYLMILALSFTITAPVVGVVSDRVIGRRKPVLVASNIASAISWVAIILSILFHSNAMLLSSLVLLGVSMGLHIVAPPMAKEPYGADYSATATSFFNLVLFTGIAFLQSTEPFIGSLFNSLLSVVVSAIGLIMVLAWSRETLNS</sequence>
<comment type="subcellular location">
    <subcellularLocation>
        <location evidence="1">Cell membrane</location>
        <topology evidence="1">Multi-pass membrane protein</topology>
    </subcellularLocation>
</comment>
<dbReference type="SUPFAM" id="SSF103473">
    <property type="entry name" value="MFS general substrate transporter"/>
    <property type="match status" value="1"/>
</dbReference>
<keyword evidence="3 6" id="KW-0812">Transmembrane</keyword>
<feature type="transmembrane region" description="Helical" evidence="6">
    <location>
        <begin position="250"/>
        <end position="271"/>
    </location>
</feature>
<dbReference type="Pfam" id="PF07690">
    <property type="entry name" value="MFS_1"/>
    <property type="match status" value="1"/>
</dbReference>
<evidence type="ECO:0000259" key="7">
    <source>
        <dbReference type="PROSITE" id="PS50850"/>
    </source>
</evidence>
<dbReference type="GO" id="GO:0022857">
    <property type="term" value="F:transmembrane transporter activity"/>
    <property type="evidence" value="ECO:0007669"/>
    <property type="project" value="InterPro"/>
</dbReference>
<protein>
    <submittedName>
        <fullName evidence="8">MFS transporter</fullName>
    </submittedName>
</protein>